<evidence type="ECO:0000259" key="2">
    <source>
        <dbReference type="Pfam" id="PF00576"/>
    </source>
</evidence>
<reference evidence="3 4" key="1">
    <citation type="journal article" date="2016" name="Genome Biol. Evol.">
        <title>Gene Family Evolution Reflects Adaptation to Soil Environmental Stressors in the Genome of the Collembolan Orchesella cincta.</title>
        <authorList>
            <person name="Faddeeva-Vakhrusheva A."/>
            <person name="Derks M.F."/>
            <person name="Anvar S.Y."/>
            <person name="Agamennone V."/>
            <person name="Suring W."/>
            <person name="Smit S."/>
            <person name="van Straalen N.M."/>
            <person name="Roelofs D."/>
        </authorList>
    </citation>
    <scope>NUCLEOTIDE SEQUENCE [LARGE SCALE GENOMIC DNA]</scope>
    <source>
        <tissue evidence="3">Mixed pool</tissue>
    </source>
</reference>
<evidence type="ECO:0000313" key="3">
    <source>
        <dbReference type="EMBL" id="ODM91198.1"/>
    </source>
</evidence>
<dbReference type="GO" id="GO:0016787">
    <property type="term" value="F:hydrolase activity"/>
    <property type="evidence" value="ECO:0007669"/>
    <property type="project" value="UniProtKB-KW"/>
</dbReference>
<feature type="compositionally biased region" description="Low complexity" evidence="1">
    <location>
        <begin position="11"/>
        <end position="22"/>
    </location>
</feature>
<dbReference type="Pfam" id="PF00576">
    <property type="entry name" value="Transthyretin"/>
    <property type="match status" value="1"/>
</dbReference>
<sequence>MATEENNTLGSNSSTASVATNSSPLTSHVLDTGIGRPAVGVSITLSKYEDKELTNADGWVGNLISSYEFTSSRFKLTFDTLAYYEGRGGNTFYPYIDVVFEIERPEEHHYIPTCSVLMDTRHTEEADFN</sequence>
<feature type="domain" description="Transthyretin/hydroxyisourate hydrolase" evidence="2">
    <location>
        <begin position="25"/>
        <end position="112"/>
    </location>
</feature>
<dbReference type="PANTHER" id="PTHR10395:SF7">
    <property type="entry name" value="5-HYDROXYISOURATE HYDROLASE"/>
    <property type="match status" value="1"/>
</dbReference>
<proteinExistence type="predicted"/>
<dbReference type="EMBL" id="LJIJ01001630">
    <property type="protein sequence ID" value="ODM91198.1"/>
    <property type="molecule type" value="Genomic_DNA"/>
</dbReference>
<dbReference type="Proteomes" id="UP000094527">
    <property type="component" value="Unassembled WGS sequence"/>
</dbReference>
<feature type="compositionally biased region" description="Polar residues" evidence="1">
    <location>
        <begin position="1"/>
        <end position="10"/>
    </location>
</feature>
<dbReference type="Gene3D" id="2.60.40.180">
    <property type="entry name" value="Transthyretin/hydroxyisourate hydrolase domain"/>
    <property type="match status" value="1"/>
</dbReference>
<name>A0A1D2MDV8_ORCCI</name>
<dbReference type="InterPro" id="IPR036817">
    <property type="entry name" value="Transthyretin/HIU_hydrolase_sf"/>
</dbReference>
<comment type="caution">
    <text evidence="3">The sequence shown here is derived from an EMBL/GenBank/DDBJ whole genome shotgun (WGS) entry which is preliminary data.</text>
</comment>
<dbReference type="OrthoDB" id="10265230at2759"/>
<dbReference type="SUPFAM" id="SSF49472">
    <property type="entry name" value="Transthyretin (synonym: prealbumin)"/>
    <property type="match status" value="1"/>
</dbReference>
<dbReference type="STRING" id="48709.A0A1D2MDV8"/>
<organism evidence="3 4">
    <name type="scientific">Orchesella cincta</name>
    <name type="common">Springtail</name>
    <name type="synonym">Podura cincta</name>
    <dbReference type="NCBI Taxonomy" id="48709"/>
    <lineage>
        <taxon>Eukaryota</taxon>
        <taxon>Metazoa</taxon>
        <taxon>Ecdysozoa</taxon>
        <taxon>Arthropoda</taxon>
        <taxon>Hexapoda</taxon>
        <taxon>Collembola</taxon>
        <taxon>Entomobryomorpha</taxon>
        <taxon>Entomobryoidea</taxon>
        <taxon>Orchesellidae</taxon>
        <taxon>Orchesellinae</taxon>
        <taxon>Orchesella</taxon>
    </lineage>
</organism>
<dbReference type="PROSITE" id="PS00768">
    <property type="entry name" value="TRANSTHYRETIN_1"/>
    <property type="match status" value="1"/>
</dbReference>
<dbReference type="InterPro" id="IPR023416">
    <property type="entry name" value="Transthyretin/HIU_hydrolase_d"/>
</dbReference>
<keyword evidence="3" id="KW-0378">Hydrolase</keyword>
<evidence type="ECO:0000256" key="1">
    <source>
        <dbReference type="SAM" id="MobiDB-lite"/>
    </source>
</evidence>
<accession>A0A1D2MDV8</accession>
<dbReference type="PANTHER" id="PTHR10395">
    <property type="entry name" value="URICASE AND TRANSTHYRETIN-RELATED"/>
    <property type="match status" value="1"/>
</dbReference>
<gene>
    <name evidence="3" type="ORF">Ocin01_15483</name>
</gene>
<dbReference type="GO" id="GO:0006144">
    <property type="term" value="P:purine nucleobase metabolic process"/>
    <property type="evidence" value="ECO:0007669"/>
    <property type="project" value="TreeGrafter"/>
</dbReference>
<keyword evidence="4" id="KW-1185">Reference proteome</keyword>
<dbReference type="AlphaFoldDB" id="A0A1D2MDV8"/>
<evidence type="ECO:0000313" key="4">
    <source>
        <dbReference type="Proteomes" id="UP000094527"/>
    </source>
</evidence>
<protein>
    <submittedName>
        <fullName evidence="3">5-hydroxyisourate hydrolase</fullName>
    </submittedName>
</protein>
<feature type="region of interest" description="Disordered" evidence="1">
    <location>
        <begin position="1"/>
        <end position="22"/>
    </location>
</feature>
<dbReference type="InterPro" id="IPR023418">
    <property type="entry name" value="Thyroxine_BS"/>
</dbReference>